<dbReference type="PANTHER" id="PTHR40400:SF1">
    <property type="entry name" value="SLR1512 PROTEIN"/>
    <property type="match status" value="1"/>
</dbReference>
<feature type="transmembrane region" description="Helical" evidence="1">
    <location>
        <begin position="263"/>
        <end position="282"/>
    </location>
</feature>
<feature type="transmembrane region" description="Helical" evidence="1">
    <location>
        <begin position="233"/>
        <end position="257"/>
    </location>
</feature>
<feature type="transmembrane region" description="Helical" evidence="1">
    <location>
        <begin position="99"/>
        <end position="117"/>
    </location>
</feature>
<dbReference type="Pfam" id="PF05982">
    <property type="entry name" value="Sbt_1"/>
    <property type="match status" value="1"/>
</dbReference>
<sequence>MDAATLQTFTSPVVLFFVLGLLAAFAKSDLAIPEAIAKGMSLYLMAAIGLKGGVAVSKSGIDTYVLSALAAGIAASFLIPFIAYLVLKSFGKLDRINAGAVAAHYGSVSVVTFVTAVEILEAQNKPPGGYMVAVMAAMETPAILSGLLLARGLGANKDKGGQNTGEMLHEVFFNASVVLLLGAFAIGMIAGEDGFAEVTPFFEAGFKGVLCLFLLDMGLIAARRIMDARAVTWRLATIAIALPLANGAAGTLLGAAIGLDVGSVAALGVLCASASYIAVPAAMRLALPEADPGIYLTMSLSITFPFNILINIGLISVLASAVTGSGGVGP</sequence>
<evidence type="ECO:0000256" key="1">
    <source>
        <dbReference type="SAM" id="Phobius"/>
    </source>
</evidence>
<dbReference type="Proteomes" id="UP000546031">
    <property type="component" value="Unassembled WGS sequence"/>
</dbReference>
<reference evidence="2 3" key="1">
    <citation type="submission" date="2020-06" db="EMBL/GenBank/DDBJ databases">
        <title>Altererythrobacter lutimaris sp. nov., a marine bacterium isolated from a tidal flat.</title>
        <authorList>
            <person name="Kim D."/>
            <person name="Yoo Y."/>
            <person name="Kim J.-J."/>
        </authorList>
    </citation>
    <scope>NUCLEOTIDE SEQUENCE [LARGE SCALE GENOMIC DNA]</scope>
    <source>
        <strain evidence="2 3">JGD-16</strain>
    </source>
</reference>
<feature type="transmembrane region" description="Helical" evidence="1">
    <location>
        <begin position="37"/>
        <end position="57"/>
    </location>
</feature>
<organism evidence="2 3">
    <name type="scientific">Altererythrobacter lutimaris</name>
    <dbReference type="NCBI Taxonomy" id="2743979"/>
    <lineage>
        <taxon>Bacteria</taxon>
        <taxon>Pseudomonadati</taxon>
        <taxon>Pseudomonadota</taxon>
        <taxon>Alphaproteobacteria</taxon>
        <taxon>Sphingomonadales</taxon>
        <taxon>Erythrobacteraceae</taxon>
        <taxon>Altererythrobacter</taxon>
    </lineage>
</organism>
<feature type="transmembrane region" description="Helical" evidence="1">
    <location>
        <begin position="171"/>
        <end position="189"/>
    </location>
</feature>
<feature type="transmembrane region" description="Helical" evidence="1">
    <location>
        <begin position="129"/>
        <end position="150"/>
    </location>
</feature>
<gene>
    <name evidence="2" type="ORF">HUO12_03750</name>
</gene>
<dbReference type="EMBL" id="JABWTA010000001">
    <property type="protein sequence ID" value="NVE94007.1"/>
    <property type="molecule type" value="Genomic_DNA"/>
</dbReference>
<keyword evidence="1" id="KW-0472">Membrane</keyword>
<dbReference type="RefSeq" id="WP_176272328.1">
    <property type="nucleotide sequence ID" value="NZ_JABWTA010000001.1"/>
</dbReference>
<evidence type="ECO:0000313" key="2">
    <source>
        <dbReference type="EMBL" id="NVE94007.1"/>
    </source>
</evidence>
<name>A0A850H4B8_9SPHN</name>
<keyword evidence="3" id="KW-1185">Reference proteome</keyword>
<keyword evidence="1" id="KW-0812">Transmembrane</keyword>
<comment type="caution">
    <text evidence="2">The sequence shown here is derived from an EMBL/GenBank/DDBJ whole genome shotgun (WGS) entry which is preliminary data.</text>
</comment>
<dbReference type="PANTHER" id="PTHR40400">
    <property type="entry name" value="SLR1512 PROTEIN"/>
    <property type="match status" value="1"/>
</dbReference>
<dbReference type="AlphaFoldDB" id="A0A850H4B8"/>
<evidence type="ECO:0000313" key="3">
    <source>
        <dbReference type="Proteomes" id="UP000546031"/>
    </source>
</evidence>
<feature type="transmembrane region" description="Helical" evidence="1">
    <location>
        <begin position="294"/>
        <end position="322"/>
    </location>
</feature>
<keyword evidence="1" id="KW-1133">Transmembrane helix</keyword>
<dbReference type="InterPro" id="IPR010293">
    <property type="entry name" value="Sbt_1"/>
</dbReference>
<feature type="transmembrane region" description="Helical" evidence="1">
    <location>
        <begin position="201"/>
        <end position="221"/>
    </location>
</feature>
<accession>A0A850H4B8</accession>
<feature type="transmembrane region" description="Helical" evidence="1">
    <location>
        <begin position="6"/>
        <end position="25"/>
    </location>
</feature>
<feature type="transmembrane region" description="Helical" evidence="1">
    <location>
        <begin position="63"/>
        <end position="87"/>
    </location>
</feature>
<proteinExistence type="predicted"/>
<protein>
    <submittedName>
        <fullName evidence="2">Sodium-dependent bicarbonate transport family permease</fullName>
    </submittedName>
</protein>